<dbReference type="Gene3D" id="3.50.50.60">
    <property type="entry name" value="FAD/NAD(P)-binding domain"/>
    <property type="match status" value="1"/>
</dbReference>
<sequence length="489" mass="53075">MHVKELREQLPPVGGEGVFGNAGEDIAKKGSTGRPLEEGMSYSLWLQTVRNNPLLNHRSTEDLPKQAEVVIIGSGITGSLTALSLLQSDNPPKSIVLLEARELCSGATGRNAGHCKPDQWRGFTKYANAFGDEQAIKILKNEQETWEALVAYVKKHDVNCDLWVGKTLDVLMTDEVAQIAAKTFAEYKAAGGDVSKIEVTTEPESAETISRLKGAKAVYAWDASTLHPWKLVAYVNKQSLELGLNLQTWTPVTSVTGKANEWIVHTERGSITTPTVIHATNAYAGALLPEVQGAISPVPHMCNKVLPPSSFSGTEAIRNSYAVIYPTGLYSINSRATSDGILLFGGSAPNQHHLIEYVEKDERRRTDDSLVNFEPVTEAVRKLGTEGFQWDSPAAGARGARVRYDESWSGIIGRSADQVPFIGAVPDKPGQWMCCGHNGHGMARIFTCAPALAKLVQGAKWSETGLPECFEVSKERLDRLRANAASAIV</sequence>
<feature type="domain" description="FAD dependent oxidoreductase" evidence="2">
    <location>
        <begin position="69"/>
        <end position="454"/>
    </location>
</feature>
<reference evidence="4" key="2">
    <citation type="submission" date="2013-12" db="EMBL/GenBank/DDBJ databases">
        <title>Evolution of pathogenesis and genome organization in the Tremellales.</title>
        <authorList>
            <person name="Cuomo C."/>
            <person name="Litvintseva A."/>
            <person name="Heitman J."/>
            <person name="Chen Y."/>
            <person name="Sun S."/>
            <person name="Springer D."/>
            <person name="Dromer F."/>
            <person name="Young S."/>
            <person name="Zeng Q."/>
            <person name="Chapman S."/>
            <person name="Gujja S."/>
            <person name="Saif S."/>
            <person name="Birren B."/>
        </authorList>
    </citation>
    <scope>NUCLEOTIDE SEQUENCE [LARGE SCALE GENOMIC DNA]</scope>
    <source>
        <strain evidence="4">BCC8398</strain>
    </source>
</reference>
<dbReference type="EMBL" id="KV700128">
    <property type="protein sequence ID" value="OCF32823.1"/>
    <property type="molecule type" value="Genomic_DNA"/>
</dbReference>
<evidence type="ECO:0000256" key="1">
    <source>
        <dbReference type="SAM" id="MobiDB-lite"/>
    </source>
</evidence>
<accession>A0A1B9GP92</accession>
<dbReference type="OrthoDB" id="429143at2759"/>
<dbReference type="InterPro" id="IPR036188">
    <property type="entry name" value="FAD/NAD-bd_sf"/>
</dbReference>
<dbReference type="GO" id="GO:0005737">
    <property type="term" value="C:cytoplasm"/>
    <property type="evidence" value="ECO:0007669"/>
    <property type="project" value="TreeGrafter"/>
</dbReference>
<dbReference type="PANTHER" id="PTHR13847:SF260">
    <property type="entry name" value="FAD DEPENDENT OXIDOREDUCTASE DOMAIN-CONTAINING PROTEIN"/>
    <property type="match status" value="1"/>
</dbReference>
<protein>
    <recommendedName>
        <fullName evidence="2">FAD dependent oxidoreductase domain-containing protein</fullName>
    </recommendedName>
</protein>
<gene>
    <name evidence="3" type="ORF">I316_05459</name>
</gene>
<dbReference type="AlphaFoldDB" id="A0A1B9GP92"/>
<dbReference type="Pfam" id="PF01266">
    <property type="entry name" value="DAO"/>
    <property type="match status" value="1"/>
</dbReference>
<evidence type="ECO:0000259" key="2">
    <source>
        <dbReference type="Pfam" id="PF01266"/>
    </source>
</evidence>
<dbReference type="SUPFAM" id="SSF51905">
    <property type="entry name" value="FAD/NAD(P)-binding domain"/>
    <property type="match status" value="1"/>
</dbReference>
<dbReference type="PANTHER" id="PTHR13847">
    <property type="entry name" value="SARCOSINE DEHYDROGENASE-RELATED"/>
    <property type="match status" value="1"/>
</dbReference>
<dbReference type="InterPro" id="IPR006076">
    <property type="entry name" value="FAD-dep_OxRdtase"/>
</dbReference>
<evidence type="ECO:0000313" key="4">
    <source>
        <dbReference type="Proteomes" id="UP000092666"/>
    </source>
</evidence>
<dbReference type="Proteomes" id="UP000092666">
    <property type="component" value="Unassembled WGS sequence"/>
</dbReference>
<name>A0A1B9GP92_9TREE</name>
<reference evidence="3 4" key="1">
    <citation type="submission" date="2013-07" db="EMBL/GenBank/DDBJ databases">
        <title>The Genome Sequence of Cryptococcus heveanensis BCC8398.</title>
        <authorList>
            <consortium name="The Broad Institute Genome Sequencing Platform"/>
            <person name="Cuomo C."/>
            <person name="Litvintseva A."/>
            <person name="Chen Y."/>
            <person name="Heitman J."/>
            <person name="Sun S."/>
            <person name="Springer D."/>
            <person name="Dromer F."/>
            <person name="Young S.K."/>
            <person name="Zeng Q."/>
            <person name="Gargeya S."/>
            <person name="Fitzgerald M."/>
            <person name="Abouelleil A."/>
            <person name="Alvarado L."/>
            <person name="Berlin A.M."/>
            <person name="Chapman S.B."/>
            <person name="Dewar J."/>
            <person name="Goldberg J."/>
            <person name="Griggs A."/>
            <person name="Gujja S."/>
            <person name="Hansen M."/>
            <person name="Howarth C."/>
            <person name="Imamovic A."/>
            <person name="Larimer J."/>
            <person name="McCowan C."/>
            <person name="Murphy C."/>
            <person name="Pearson M."/>
            <person name="Priest M."/>
            <person name="Roberts A."/>
            <person name="Saif S."/>
            <person name="Shea T."/>
            <person name="Sykes S."/>
            <person name="Wortman J."/>
            <person name="Nusbaum C."/>
            <person name="Birren B."/>
        </authorList>
    </citation>
    <scope>NUCLEOTIDE SEQUENCE [LARGE SCALE GENOMIC DNA]</scope>
    <source>
        <strain evidence="3 4">BCC8398</strain>
    </source>
</reference>
<dbReference type="STRING" id="1296120.A0A1B9GP92"/>
<feature type="region of interest" description="Disordered" evidence="1">
    <location>
        <begin position="1"/>
        <end position="34"/>
    </location>
</feature>
<evidence type="ECO:0000313" key="3">
    <source>
        <dbReference type="EMBL" id="OCF32823.1"/>
    </source>
</evidence>
<dbReference type="Gene3D" id="3.30.9.10">
    <property type="entry name" value="D-Amino Acid Oxidase, subunit A, domain 2"/>
    <property type="match status" value="1"/>
</dbReference>
<organism evidence="3 4">
    <name type="scientific">Kwoniella heveanensis BCC8398</name>
    <dbReference type="NCBI Taxonomy" id="1296120"/>
    <lineage>
        <taxon>Eukaryota</taxon>
        <taxon>Fungi</taxon>
        <taxon>Dikarya</taxon>
        <taxon>Basidiomycota</taxon>
        <taxon>Agaricomycotina</taxon>
        <taxon>Tremellomycetes</taxon>
        <taxon>Tremellales</taxon>
        <taxon>Cryptococcaceae</taxon>
        <taxon>Kwoniella</taxon>
    </lineage>
</organism>
<keyword evidence="4" id="KW-1185">Reference proteome</keyword>
<proteinExistence type="predicted"/>